<reference evidence="2 3" key="1">
    <citation type="submission" date="2023-04" db="EMBL/GenBank/DDBJ databases">
        <title>Ectobacillus antri isolated from activated sludge.</title>
        <authorList>
            <person name="Yan P."/>
            <person name="Liu X."/>
        </authorList>
    </citation>
    <scope>NUCLEOTIDE SEQUENCE [LARGE SCALE GENOMIC DNA]</scope>
    <source>
        <strain evidence="2 3">C18H</strain>
    </source>
</reference>
<sequence>MTNHVNKGKQKSSVDHSGQTPESAYGKSKKMEKHHQLHIQQSTGKE</sequence>
<feature type="compositionally biased region" description="Basic residues" evidence="1">
    <location>
        <begin position="1"/>
        <end position="10"/>
    </location>
</feature>
<proteinExistence type="predicted"/>
<dbReference type="EMBL" id="JARULN010000001">
    <property type="protein sequence ID" value="MDG5752672.1"/>
    <property type="molecule type" value="Genomic_DNA"/>
</dbReference>
<gene>
    <name evidence="2" type="ORF">P6P90_01475</name>
</gene>
<comment type="caution">
    <text evidence="2">The sequence shown here is derived from an EMBL/GenBank/DDBJ whole genome shotgun (WGS) entry which is preliminary data.</text>
</comment>
<evidence type="ECO:0000313" key="2">
    <source>
        <dbReference type="EMBL" id="MDG5752672.1"/>
    </source>
</evidence>
<keyword evidence="3" id="KW-1185">Reference proteome</keyword>
<organism evidence="2 3">
    <name type="scientific">Ectobacillus antri</name>
    <dbReference type="NCBI Taxonomy" id="2486280"/>
    <lineage>
        <taxon>Bacteria</taxon>
        <taxon>Bacillati</taxon>
        <taxon>Bacillota</taxon>
        <taxon>Bacilli</taxon>
        <taxon>Bacillales</taxon>
        <taxon>Bacillaceae</taxon>
        <taxon>Ectobacillus</taxon>
    </lineage>
</organism>
<evidence type="ECO:0008006" key="4">
    <source>
        <dbReference type="Google" id="ProtNLM"/>
    </source>
</evidence>
<accession>A0ABT6H0F3</accession>
<evidence type="ECO:0000256" key="1">
    <source>
        <dbReference type="SAM" id="MobiDB-lite"/>
    </source>
</evidence>
<protein>
    <recommendedName>
        <fullName evidence="4">Small acid-soluble spore protein P</fullName>
    </recommendedName>
</protein>
<dbReference type="RefSeq" id="WP_164464202.1">
    <property type="nucleotide sequence ID" value="NZ_JARRRY010000001.1"/>
</dbReference>
<feature type="compositionally biased region" description="Basic residues" evidence="1">
    <location>
        <begin position="27"/>
        <end position="37"/>
    </location>
</feature>
<dbReference type="Proteomes" id="UP001218246">
    <property type="component" value="Unassembled WGS sequence"/>
</dbReference>
<evidence type="ECO:0000313" key="3">
    <source>
        <dbReference type="Proteomes" id="UP001218246"/>
    </source>
</evidence>
<feature type="region of interest" description="Disordered" evidence="1">
    <location>
        <begin position="1"/>
        <end position="46"/>
    </location>
</feature>
<name>A0ABT6H0F3_9BACI</name>